<dbReference type="AlphaFoldDB" id="A0A1G2FAG9"/>
<sequence length="116" mass="13586">MRNGVVKLDDRPRAIFKILRERKDDEREKRLLSFVKPGSEPPIVHGHIVGYKPMRQNGELMRCLEFLPEGGHKSEWAMAIPKLFSFPDLDHPFIRELESVHTDPLRKLFNLPSIWS</sequence>
<accession>A0A1G2FAG9</accession>
<proteinExistence type="predicted"/>
<evidence type="ECO:0000313" key="1">
    <source>
        <dbReference type="EMBL" id="OGZ35066.1"/>
    </source>
</evidence>
<protein>
    <submittedName>
        <fullName evidence="1">Uncharacterized protein</fullName>
    </submittedName>
</protein>
<name>A0A1G2FAG9_9BACT</name>
<gene>
    <name evidence="1" type="ORF">A2174_00580</name>
</gene>
<dbReference type="Proteomes" id="UP000177725">
    <property type="component" value="Unassembled WGS sequence"/>
</dbReference>
<evidence type="ECO:0000313" key="2">
    <source>
        <dbReference type="Proteomes" id="UP000177725"/>
    </source>
</evidence>
<organism evidence="1 2">
    <name type="scientific">Candidatus Portnoybacteria bacterium RBG_13_41_18</name>
    <dbReference type="NCBI Taxonomy" id="1801991"/>
    <lineage>
        <taxon>Bacteria</taxon>
        <taxon>Candidatus Portnoyibacteriota</taxon>
    </lineage>
</organism>
<comment type="caution">
    <text evidence="1">The sequence shown here is derived from an EMBL/GenBank/DDBJ whole genome shotgun (WGS) entry which is preliminary data.</text>
</comment>
<reference evidence="1 2" key="1">
    <citation type="journal article" date="2016" name="Nat. Commun.">
        <title>Thousands of microbial genomes shed light on interconnected biogeochemical processes in an aquifer system.</title>
        <authorList>
            <person name="Anantharaman K."/>
            <person name="Brown C.T."/>
            <person name="Hug L.A."/>
            <person name="Sharon I."/>
            <person name="Castelle C.J."/>
            <person name="Probst A.J."/>
            <person name="Thomas B.C."/>
            <person name="Singh A."/>
            <person name="Wilkins M.J."/>
            <person name="Karaoz U."/>
            <person name="Brodie E.L."/>
            <person name="Williams K.H."/>
            <person name="Hubbard S.S."/>
            <person name="Banfield J.F."/>
        </authorList>
    </citation>
    <scope>NUCLEOTIDE SEQUENCE [LARGE SCALE GENOMIC DNA]</scope>
</reference>
<dbReference type="EMBL" id="MHMV01000004">
    <property type="protein sequence ID" value="OGZ35066.1"/>
    <property type="molecule type" value="Genomic_DNA"/>
</dbReference>